<feature type="domain" description="4Fe-4S Wbl-type" evidence="1">
    <location>
        <begin position="19"/>
        <end position="91"/>
    </location>
</feature>
<organism evidence="2 3">
    <name type="scientific">Luteococcus sanguinis</name>
    <dbReference type="NCBI Taxonomy" id="174038"/>
    <lineage>
        <taxon>Bacteria</taxon>
        <taxon>Bacillati</taxon>
        <taxon>Actinomycetota</taxon>
        <taxon>Actinomycetes</taxon>
        <taxon>Propionibacteriales</taxon>
        <taxon>Propionibacteriaceae</taxon>
        <taxon>Luteococcus</taxon>
    </lineage>
</organism>
<evidence type="ECO:0000259" key="1">
    <source>
        <dbReference type="PROSITE" id="PS51674"/>
    </source>
</evidence>
<dbReference type="Proteomes" id="UP001596266">
    <property type="component" value="Unassembled WGS sequence"/>
</dbReference>
<proteinExistence type="predicted"/>
<dbReference type="RefSeq" id="WP_343884231.1">
    <property type="nucleotide sequence ID" value="NZ_BAAAKI010000001.1"/>
</dbReference>
<gene>
    <name evidence="2" type="ORF">ACFP57_07190</name>
</gene>
<accession>A0ABW1X0W2</accession>
<comment type="caution">
    <text evidence="2">The sequence shown here is derived from an EMBL/GenBank/DDBJ whole genome shotgun (WGS) entry which is preliminary data.</text>
</comment>
<dbReference type="EMBL" id="JBHSUA010000015">
    <property type="protein sequence ID" value="MFC6396771.1"/>
    <property type="molecule type" value="Genomic_DNA"/>
</dbReference>
<dbReference type="InterPro" id="IPR036388">
    <property type="entry name" value="WH-like_DNA-bd_sf"/>
</dbReference>
<keyword evidence="3" id="KW-1185">Reference proteome</keyword>
<evidence type="ECO:0000313" key="3">
    <source>
        <dbReference type="Proteomes" id="UP001596266"/>
    </source>
</evidence>
<protein>
    <submittedName>
        <fullName evidence="2">WhiB family transcriptional regulator</fullName>
    </submittedName>
</protein>
<dbReference type="Gene3D" id="1.10.10.10">
    <property type="entry name" value="Winged helix-like DNA-binding domain superfamily/Winged helix DNA-binding domain"/>
    <property type="match status" value="1"/>
</dbReference>
<name>A0ABW1X0W2_9ACTN</name>
<dbReference type="InterPro" id="IPR034768">
    <property type="entry name" value="4FE4S_WBL"/>
</dbReference>
<reference evidence="3" key="1">
    <citation type="journal article" date="2019" name="Int. J. Syst. Evol. Microbiol.">
        <title>The Global Catalogue of Microorganisms (GCM) 10K type strain sequencing project: providing services to taxonomists for standard genome sequencing and annotation.</title>
        <authorList>
            <consortium name="The Broad Institute Genomics Platform"/>
            <consortium name="The Broad Institute Genome Sequencing Center for Infectious Disease"/>
            <person name="Wu L."/>
            <person name="Ma J."/>
        </authorList>
    </citation>
    <scope>NUCLEOTIDE SEQUENCE [LARGE SCALE GENOMIC DNA]</scope>
    <source>
        <strain evidence="3">CGMCC 1.15277</strain>
    </source>
</reference>
<evidence type="ECO:0000313" key="2">
    <source>
        <dbReference type="EMBL" id="MFC6396771.1"/>
    </source>
</evidence>
<dbReference type="Pfam" id="PF02467">
    <property type="entry name" value="Whib"/>
    <property type="match status" value="1"/>
</dbReference>
<sequence>MSLEITTDVSSMTHDGPAPCATNSELFWHPLVEDARPAGSPGERREQQQLVTRALQVCSGCPLVQQCLYQAVAEHNVSGVAGGTTPRQRSLIRSHLGLHVADERLDAFASTPGGRGLDHLAVLRMRLSNPNESLENLAHRLGCSLSTVKRHLRRARELSNNTHPAPHLQSVQPSREQVLHAARVVLGGGRPEAVRSQRAA</sequence>
<dbReference type="PROSITE" id="PS51674">
    <property type="entry name" value="4FE4S_WBL"/>
    <property type="match status" value="1"/>
</dbReference>